<evidence type="ECO:0000259" key="5">
    <source>
        <dbReference type="PROSITE" id="PS50850"/>
    </source>
</evidence>
<dbReference type="GO" id="GO:0016020">
    <property type="term" value="C:membrane"/>
    <property type="evidence" value="ECO:0007669"/>
    <property type="project" value="UniProtKB-SubCell"/>
</dbReference>
<dbReference type="PANTHER" id="PTHR11360">
    <property type="entry name" value="MONOCARBOXYLATE TRANSPORTER"/>
    <property type="match status" value="1"/>
</dbReference>
<protein>
    <recommendedName>
        <fullName evidence="5">Major facilitator superfamily (MFS) profile domain-containing protein</fullName>
    </recommendedName>
</protein>
<dbReference type="GO" id="GO:0022857">
    <property type="term" value="F:transmembrane transporter activity"/>
    <property type="evidence" value="ECO:0007669"/>
    <property type="project" value="InterPro"/>
</dbReference>
<gene>
    <name evidence="6" type="ORF">VHUM_01035</name>
</gene>
<comment type="caution">
    <text evidence="6">The sequence shown here is derived from an EMBL/GenBank/DDBJ whole genome shotgun (WGS) entry which is preliminary data.</text>
</comment>
<keyword evidence="4" id="KW-0812">Transmembrane</keyword>
<keyword evidence="4" id="KW-0472">Membrane</keyword>
<evidence type="ECO:0000256" key="4">
    <source>
        <dbReference type="SAM" id="Phobius"/>
    </source>
</evidence>
<feature type="domain" description="Major facilitator superfamily (MFS) profile" evidence="5">
    <location>
        <begin position="71"/>
        <end position="461"/>
    </location>
</feature>
<evidence type="ECO:0000313" key="7">
    <source>
        <dbReference type="Proteomes" id="UP000473826"/>
    </source>
</evidence>
<dbReference type="OrthoDB" id="6509908at2759"/>
<proteinExistence type="inferred from homology"/>
<evidence type="ECO:0000256" key="1">
    <source>
        <dbReference type="ARBA" id="ARBA00004141"/>
    </source>
</evidence>
<dbReference type="AlphaFoldDB" id="A0A7D8Z2I2"/>
<feature type="transmembrane region" description="Helical" evidence="4">
    <location>
        <begin position="428"/>
        <end position="452"/>
    </location>
</feature>
<dbReference type="InterPro" id="IPR011701">
    <property type="entry name" value="MFS"/>
</dbReference>
<comment type="subcellular location">
    <subcellularLocation>
        <location evidence="1">Membrane</location>
        <topology evidence="1">Multi-pass membrane protein</topology>
    </subcellularLocation>
</comment>
<feature type="transmembrane region" description="Helical" evidence="4">
    <location>
        <begin position="304"/>
        <end position="322"/>
    </location>
</feature>
<keyword evidence="4" id="KW-1133">Transmembrane helix</keyword>
<feature type="transmembrane region" description="Helical" evidence="4">
    <location>
        <begin position="368"/>
        <end position="389"/>
    </location>
</feature>
<comment type="similarity">
    <text evidence="2">Belongs to the major facilitator superfamily. Monocarboxylate porter (TC 2.A.1.13) family.</text>
</comment>
<evidence type="ECO:0000313" key="6">
    <source>
        <dbReference type="EMBL" id="TXT13668.1"/>
    </source>
</evidence>
<dbReference type="SUPFAM" id="SSF103473">
    <property type="entry name" value="MFS general substrate transporter"/>
    <property type="match status" value="1"/>
</dbReference>
<reference evidence="6 7" key="1">
    <citation type="journal article" date="2019" name="PLoS Genet.">
        <title>Convergent evolution of linked mating-type loci in basidiomycete fungi.</title>
        <authorList>
            <person name="Sun S."/>
            <person name="Coelho M.A."/>
            <person name="Heitman J."/>
            <person name="Nowrousian M."/>
        </authorList>
    </citation>
    <scope>NUCLEOTIDE SEQUENCE [LARGE SCALE GENOMIC DNA]</scope>
    <source>
        <strain evidence="6 7">CBS 4282</strain>
    </source>
</reference>
<feature type="transmembrane region" description="Helical" evidence="4">
    <location>
        <begin position="201"/>
        <end position="219"/>
    </location>
</feature>
<feature type="region of interest" description="Disordered" evidence="3">
    <location>
        <begin position="462"/>
        <end position="485"/>
    </location>
</feature>
<feature type="transmembrane region" description="Helical" evidence="4">
    <location>
        <begin position="274"/>
        <end position="292"/>
    </location>
</feature>
<evidence type="ECO:0000256" key="3">
    <source>
        <dbReference type="SAM" id="MobiDB-lite"/>
    </source>
</evidence>
<accession>A0A7D8Z2I2</accession>
<dbReference type="InterPro" id="IPR050327">
    <property type="entry name" value="Proton-linked_MCT"/>
</dbReference>
<dbReference type="PANTHER" id="PTHR11360:SF177">
    <property type="entry name" value="RIBOFLAVIN TRANSPORTER MCH5"/>
    <property type="match status" value="1"/>
</dbReference>
<feature type="transmembrane region" description="Helical" evidence="4">
    <location>
        <begin position="334"/>
        <end position="356"/>
    </location>
</feature>
<dbReference type="PROSITE" id="PS50850">
    <property type="entry name" value="MFS"/>
    <property type="match status" value="1"/>
</dbReference>
<name>A0A7D8Z2I2_VANHU</name>
<keyword evidence="7" id="KW-1185">Reference proteome</keyword>
<dbReference type="InterPro" id="IPR020846">
    <property type="entry name" value="MFS_dom"/>
</dbReference>
<feature type="transmembrane region" description="Helical" evidence="4">
    <location>
        <begin position="142"/>
        <end position="160"/>
    </location>
</feature>
<feature type="transmembrane region" description="Helical" evidence="4">
    <location>
        <begin position="113"/>
        <end position="135"/>
    </location>
</feature>
<sequence>MTAYLGSHDTTPADLALVRTFSPRLRSSRDEEILAELQHELGLDRQITPTPDPARDKAVLDLGPPPDGGRDAWLCVIGSFLVLFCVFGFVTSMGQLQAYYLEHQLAAYSKPTVAWISSCQSMFTFLGSVFFGRLFDVHGARGLVIGGTLLSFGALVGISFCKEYYQFLLAHAAFGISGSFIYSPATGIAAHWFLRRRSTAVGVIVCGAGLGGVVYPILIRELCARLVFRNAMLTVAGFNLVLMIPACFWMKTRLPRRDPPPFSALAKPWKEPRYTFLVVGACVVAVNFFTPYFNAPVYTAASHAHPSVTAYSIAVIQAGSFIGRVSSGFLADRFGVWTVFGTAGFGCSLSIFALWTANVGTAGSVIGLLVYGAASGAWITLVAACVASISPTCEIGMRLGMLWSAIALPILPGPVVSGKLITAAGGKFTLAAAFVGSTLLLGAALCVGPAVYGRLFSKQESEEADTASEETAVGEEAKAGEDSMV</sequence>
<dbReference type="Pfam" id="PF07690">
    <property type="entry name" value="MFS_1"/>
    <property type="match status" value="1"/>
</dbReference>
<feature type="transmembrane region" description="Helical" evidence="4">
    <location>
        <begin position="231"/>
        <end position="250"/>
    </location>
</feature>
<feature type="compositionally biased region" description="Basic and acidic residues" evidence="3">
    <location>
        <begin position="475"/>
        <end position="485"/>
    </location>
</feature>
<dbReference type="EMBL" id="QKWK01000002">
    <property type="protein sequence ID" value="TXT13668.1"/>
    <property type="molecule type" value="Genomic_DNA"/>
</dbReference>
<dbReference type="Gene3D" id="1.20.1250.20">
    <property type="entry name" value="MFS general substrate transporter like domains"/>
    <property type="match status" value="1"/>
</dbReference>
<feature type="transmembrane region" description="Helical" evidence="4">
    <location>
        <begin position="401"/>
        <end position="422"/>
    </location>
</feature>
<organism evidence="6 7">
    <name type="scientific">Vanrija humicola</name>
    <name type="common">Yeast</name>
    <name type="synonym">Cryptococcus humicola</name>
    <dbReference type="NCBI Taxonomy" id="5417"/>
    <lineage>
        <taxon>Eukaryota</taxon>
        <taxon>Fungi</taxon>
        <taxon>Dikarya</taxon>
        <taxon>Basidiomycota</taxon>
        <taxon>Agaricomycotina</taxon>
        <taxon>Tremellomycetes</taxon>
        <taxon>Trichosporonales</taxon>
        <taxon>Trichosporonaceae</taxon>
        <taxon>Vanrija</taxon>
    </lineage>
</organism>
<dbReference type="InterPro" id="IPR036259">
    <property type="entry name" value="MFS_trans_sf"/>
</dbReference>
<feature type="transmembrane region" description="Helical" evidence="4">
    <location>
        <begin position="172"/>
        <end position="194"/>
    </location>
</feature>
<evidence type="ECO:0000256" key="2">
    <source>
        <dbReference type="ARBA" id="ARBA00006727"/>
    </source>
</evidence>
<dbReference type="Proteomes" id="UP000473826">
    <property type="component" value="Unassembled WGS sequence"/>
</dbReference>
<feature type="transmembrane region" description="Helical" evidence="4">
    <location>
        <begin position="72"/>
        <end position="93"/>
    </location>
</feature>